<evidence type="ECO:0000313" key="1">
    <source>
        <dbReference type="EMBL" id="VDO48778.1"/>
    </source>
</evidence>
<reference evidence="1 2" key="2">
    <citation type="submission" date="2018-11" db="EMBL/GenBank/DDBJ databases">
        <authorList>
            <consortium name="Pathogen Informatics"/>
        </authorList>
    </citation>
    <scope>NUCLEOTIDE SEQUENCE [LARGE SCALE GENOMIC DNA]</scope>
    <source>
        <strain evidence="1 2">MHpl1</strain>
    </source>
</reference>
<keyword evidence="2" id="KW-1185">Reference proteome</keyword>
<dbReference type="AlphaFoldDB" id="A0A0N4WPN9"/>
<dbReference type="WBParaSite" id="HPLM_0001335401-mRNA-1">
    <property type="protein sequence ID" value="HPLM_0001335401-mRNA-1"/>
    <property type="gene ID" value="HPLM_0001335401"/>
</dbReference>
<organism evidence="3">
    <name type="scientific">Haemonchus placei</name>
    <name type="common">Barber's pole worm</name>
    <dbReference type="NCBI Taxonomy" id="6290"/>
    <lineage>
        <taxon>Eukaryota</taxon>
        <taxon>Metazoa</taxon>
        <taxon>Ecdysozoa</taxon>
        <taxon>Nematoda</taxon>
        <taxon>Chromadorea</taxon>
        <taxon>Rhabditida</taxon>
        <taxon>Rhabditina</taxon>
        <taxon>Rhabditomorpha</taxon>
        <taxon>Strongyloidea</taxon>
        <taxon>Trichostrongylidae</taxon>
        <taxon>Haemonchus</taxon>
    </lineage>
</organism>
<evidence type="ECO:0000313" key="3">
    <source>
        <dbReference type="WBParaSite" id="HPLM_0001335401-mRNA-1"/>
    </source>
</evidence>
<sequence length="31" mass="3551">MYEFRASRSSLDMNARRTQFSSSVHCSLVAL</sequence>
<dbReference type="EMBL" id="UZAF01018175">
    <property type="protein sequence ID" value="VDO48778.1"/>
    <property type="molecule type" value="Genomic_DNA"/>
</dbReference>
<protein>
    <submittedName>
        <fullName evidence="1 3">Uncharacterized protein</fullName>
    </submittedName>
</protein>
<gene>
    <name evidence="1" type="ORF">HPLM_LOCUS13346</name>
</gene>
<name>A0A0N4WPN9_HAEPC</name>
<proteinExistence type="predicted"/>
<accession>A0A0N4WPN9</accession>
<evidence type="ECO:0000313" key="2">
    <source>
        <dbReference type="Proteomes" id="UP000268014"/>
    </source>
</evidence>
<reference evidence="3" key="1">
    <citation type="submission" date="2017-02" db="UniProtKB">
        <authorList>
            <consortium name="WormBaseParasite"/>
        </authorList>
    </citation>
    <scope>IDENTIFICATION</scope>
</reference>
<dbReference type="Proteomes" id="UP000268014">
    <property type="component" value="Unassembled WGS sequence"/>
</dbReference>